<name>A0A316L0N6_9FLAO</name>
<sequence length="384" mass="44333">MTFVIASKIFTCYFARTFSKQKSMNVVKDRKTWGELVGQCEGTDFYHTYDYHQISKKNGERPALIEYNDGDRRIALPLLIRDIEGTHLKDATSVYGYGGPIGKNIDSQFNNWDFGKKLEEFLRDNQIVSVFSRLHPFVSYQSSILQGIGKIVSHGNVVNIDLTKNLEQQKQQYKKRLKTYINKEAKEYEIIDGSCDNCLDIFIGTYCENMKRVKAKSSYFFGKEYFYELLASPQINAELKVAKHKQTGDFAGGAIFTRNNGIVQYHLSGVKAQYFHLNPIKLLIDHERIQATKEGYTYFNLGGGLGVHDQDSLFYFKSGFSNDYRKFCSWQYVVDEKKYQELLKQKQALDAMEIDKNSCFFPLYRQGTSTEIEISKINCLGNDR</sequence>
<organism evidence="1 2">
    <name type="scientific">Flagellimonas aquimarina</name>
    <dbReference type="NCBI Taxonomy" id="2201895"/>
    <lineage>
        <taxon>Bacteria</taxon>
        <taxon>Pseudomonadati</taxon>
        <taxon>Bacteroidota</taxon>
        <taxon>Flavobacteriia</taxon>
        <taxon>Flavobacteriales</taxon>
        <taxon>Flavobacteriaceae</taxon>
        <taxon>Flagellimonas</taxon>
    </lineage>
</organism>
<dbReference type="Gene3D" id="3.40.630.30">
    <property type="match status" value="1"/>
</dbReference>
<evidence type="ECO:0000313" key="1">
    <source>
        <dbReference type="EMBL" id="PWL38509.1"/>
    </source>
</evidence>
<dbReference type="EMBL" id="QGEG01000002">
    <property type="protein sequence ID" value="PWL38509.1"/>
    <property type="molecule type" value="Genomic_DNA"/>
</dbReference>
<evidence type="ECO:0000313" key="2">
    <source>
        <dbReference type="Proteomes" id="UP000245762"/>
    </source>
</evidence>
<accession>A0A316L0N6</accession>
<dbReference type="PANTHER" id="PTHR36174">
    <property type="entry name" value="LIPID II:GLYCINE GLYCYLTRANSFERASE"/>
    <property type="match status" value="1"/>
</dbReference>
<dbReference type="InterPro" id="IPR016181">
    <property type="entry name" value="Acyl_CoA_acyltransferase"/>
</dbReference>
<dbReference type="AlphaFoldDB" id="A0A316L0N6"/>
<comment type="caution">
    <text evidence="1">The sequence shown here is derived from an EMBL/GenBank/DDBJ whole genome shotgun (WGS) entry which is preliminary data.</text>
</comment>
<proteinExistence type="predicted"/>
<dbReference type="InterPro" id="IPR050644">
    <property type="entry name" value="PG_Glycine_Bridge_Synth"/>
</dbReference>
<dbReference type="Proteomes" id="UP000245762">
    <property type="component" value="Unassembled WGS sequence"/>
</dbReference>
<keyword evidence="2" id="KW-1185">Reference proteome</keyword>
<reference evidence="1 2" key="1">
    <citation type="submission" date="2018-05" db="EMBL/GenBank/DDBJ databases">
        <title>Complete genome sequence of Flagellimonas aquimarina ECD12 isolated from seaweed Ecklonia cava.</title>
        <authorList>
            <person name="Choi S."/>
            <person name="Seong C."/>
        </authorList>
    </citation>
    <scope>NUCLEOTIDE SEQUENCE [LARGE SCALE GENOMIC DNA]</scope>
    <source>
        <strain evidence="1 2">ECD12</strain>
    </source>
</reference>
<dbReference type="PANTHER" id="PTHR36174:SF1">
    <property type="entry name" value="LIPID II:GLYCINE GLYCYLTRANSFERASE"/>
    <property type="match status" value="1"/>
</dbReference>
<keyword evidence="1" id="KW-0808">Transferase</keyword>
<protein>
    <submittedName>
        <fullName evidence="1">GNAT family N-acetyltransferase</fullName>
    </submittedName>
</protein>
<gene>
    <name evidence="1" type="ORF">DKG77_09610</name>
</gene>
<dbReference type="OrthoDB" id="9785911at2"/>
<dbReference type="GO" id="GO:0016740">
    <property type="term" value="F:transferase activity"/>
    <property type="evidence" value="ECO:0007669"/>
    <property type="project" value="UniProtKB-KW"/>
</dbReference>
<dbReference type="SUPFAM" id="SSF55729">
    <property type="entry name" value="Acyl-CoA N-acyltransferases (Nat)"/>
    <property type="match status" value="1"/>
</dbReference>